<dbReference type="PANTHER" id="PTHR42901:SF1">
    <property type="entry name" value="ALCOHOL DEHYDROGENASE"/>
    <property type="match status" value="1"/>
</dbReference>
<organism evidence="3 4">
    <name type="scientific">Giardia duodenalis assemblage B</name>
    <dbReference type="NCBI Taxonomy" id="1394984"/>
    <lineage>
        <taxon>Eukaryota</taxon>
        <taxon>Metamonada</taxon>
        <taxon>Diplomonadida</taxon>
        <taxon>Hexamitidae</taxon>
        <taxon>Giardiinae</taxon>
        <taxon>Giardia</taxon>
    </lineage>
</organism>
<dbReference type="AlphaFoldDB" id="A0A132NY46"/>
<dbReference type="Proteomes" id="UP000070089">
    <property type="component" value="Unassembled WGS sequence"/>
</dbReference>
<protein>
    <submittedName>
        <fullName evidence="3">Short chain dehydrogenase</fullName>
    </submittedName>
</protein>
<dbReference type="InterPro" id="IPR036291">
    <property type="entry name" value="NAD(P)-bd_dom_sf"/>
</dbReference>
<reference evidence="3 4" key="1">
    <citation type="journal article" date="2015" name="Mol. Biochem. Parasitol.">
        <title>Identification of polymorphic genes for use in assemblage B genotyping assays through comparative genomics of multiple assemblage B Giardia duodenalis isolates.</title>
        <authorList>
            <person name="Wielinga C."/>
            <person name="Thompson R.C."/>
            <person name="Monis P."/>
            <person name="Ryan U."/>
        </authorList>
    </citation>
    <scope>NUCLEOTIDE SEQUENCE [LARGE SCALE GENOMIC DNA]</scope>
    <source>
        <strain evidence="3 4">BAH15c1</strain>
    </source>
</reference>
<comment type="similarity">
    <text evidence="1">Belongs to the short-chain dehydrogenases/reductases (SDR) family.</text>
</comment>
<dbReference type="PANTHER" id="PTHR42901">
    <property type="entry name" value="ALCOHOL DEHYDROGENASE"/>
    <property type="match status" value="1"/>
</dbReference>
<sequence length="297" mass="33093">MKKKSMNGSEHRAWAVVSGACGGVGRELTRRLGAMGVSLVLTGRNAASLDKLRHAVEGPAVLVKTCIVDFDSATWERDCRMVFSMILEEKPSVLLFFSNAGYGLFEPYEATPLCEKASFIQCNIQQHVYLTELLLSSPLKEKLAYVCFTSSIASVMPLPYFGLYHSAKAFLRTYAQALEEAQKIALDDSYSSVCAKQPVSQLIKSSDKKRPIQFHYVMPHIVDGTSFYVAPTVKRSKSALLFSLLRMPFFNTTPSKVVDAMLNPTEQPTVGLGAVLWERAYRVVRAAFQFTARRCYK</sequence>
<evidence type="ECO:0000313" key="4">
    <source>
        <dbReference type="Proteomes" id="UP000070089"/>
    </source>
</evidence>
<dbReference type="VEuPathDB" id="GiardiaDB:QR46_0977"/>
<dbReference type="Gene3D" id="3.40.50.720">
    <property type="entry name" value="NAD(P)-binding Rossmann-like Domain"/>
    <property type="match status" value="1"/>
</dbReference>
<dbReference type="EMBL" id="JXTI01000017">
    <property type="protein sequence ID" value="KWX14999.1"/>
    <property type="molecule type" value="Genomic_DNA"/>
</dbReference>
<accession>A0A132NY46</accession>
<evidence type="ECO:0000256" key="1">
    <source>
        <dbReference type="ARBA" id="ARBA00006484"/>
    </source>
</evidence>
<dbReference type="OrthoDB" id="5545019at2759"/>
<dbReference type="SUPFAM" id="SSF51735">
    <property type="entry name" value="NAD(P)-binding Rossmann-fold domains"/>
    <property type="match status" value="1"/>
</dbReference>
<keyword evidence="2" id="KW-0560">Oxidoreductase</keyword>
<proteinExistence type="inferred from homology"/>
<dbReference type="GO" id="GO:0016491">
    <property type="term" value="F:oxidoreductase activity"/>
    <property type="evidence" value="ECO:0007669"/>
    <property type="project" value="UniProtKB-KW"/>
</dbReference>
<comment type="caution">
    <text evidence="3">The sequence shown here is derived from an EMBL/GenBank/DDBJ whole genome shotgun (WGS) entry which is preliminary data.</text>
</comment>
<dbReference type="InterPro" id="IPR002347">
    <property type="entry name" value="SDR_fam"/>
</dbReference>
<dbReference type="Pfam" id="PF00106">
    <property type="entry name" value="adh_short"/>
    <property type="match status" value="1"/>
</dbReference>
<evidence type="ECO:0000313" key="3">
    <source>
        <dbReference type="EMBL" id="KWX14999.1"/>
    </source>
</evidence>
<name>A0A132NY46_GIAIN</name>
<dbReference type="CDD" id="cd05233">
    <property type="entry name" value="SDR_c"/>
    <property type="match status" value="1"/>
</dbReference>
<gene>
    <name evidence="3" type="ORF">QR46_0977</name>
</gene>
<evidence type="ECO:0000256" key="2">
    <source>
        <dbReference type="ARBA" id="ARBA00023002"/>
    </source>
</evidence>